<feature type="transmembrane region" description="Helical" evidence="9">
    <location>
        <begin position="105"/>
        <end position="126"/>
    </location>
</feature>
<comment type="subcellular location">
    <subcellularLocation>
        <location evidence="1">Membrane</location>
        <topology evidence="1">Multi-pass membrane protein</topology>
    </subcellularLocation>
</comment>
<dbReference type="Gene3D" id="3.30.465.10">
    <property type="match status" value="1"/>
</dbReference>
<dbReference type="GO" id="GO:0005886">
    <property type="term" value="C:plasma membrane"/>
    <property type="evidence" value="ECO:0007669"/>
    <property type="project" value="TreeGrafter"/>
</dbReference>
<dbReference type="InterPro" id="IPR046342">
    <property type="entry name" value="CBS_dom_sf"/>
</dbReference>
<dbReference type="InterPro" id="IPR002550">
    <property type="entry name" value="CNNM"/>
</dbReference>
<dbReference type="PROSITE" id="PS51371">
    <property type="entry name" value="CBS"/>
    <property type="match status" value="2"/>
</dbReference>
<organism evidence="10 11">
    <name type="scientific">Syntrophorhabdus aromaticivorans</name>
    <dbReference type="NCBI Taxonomy" id="328301"/>
    <lineage>
        <taxon>Bacteria</taxon>
        <taxon>Pseudomonadati</taxon>
        <taxon>Thermodesulfobacteriota</taxon>
        <taxon>Syntrophorhabdia</taxon>
        <taxon>Syntrophorhabdales</taxon>
        <taxon>Syntrophorhabdaceae</taxon>
        <taxon>Syntrophorhabdus</taxon>
    </lineage>
</organism>
<dbReference type="Proteomes" id="UP000777265">
    <property type="component" value="Unassembled WGS sequence"/>
</dbReference>
<dbReference type="CDD" id="cd04590">
    <property type="entry name" value="CBS_pair_CorC_HlyC_assoc"/>
    <property type="match status" value="1"/>
</dbReference>
<dbReference type="PANTHER" id="PTHR22777">
    <property type="entry name" value="HEMOLYSIN-RELATED"/>
    <property type="match status" value="1"/>
</dbReference>
<dbReference type="SUPFAM" id="SSF54631">
    <property type="entry name" value="CBS-domain pair"/>
    <property type="match status" value="1"/>
</dbReference>
<sequence>MNNLVWEIIVIAVLLVFNGIFSAGEIAIVSSRKSKIRELVRQKKERRAESLLEMKENPERFLSAVQIGITLFGTLASALGGVLSVEYIEPWIRRVPVLERYADTIALTLVVAVLTYLFLVIGELVPKYIGMNYKERIALRIVPLFEITSRLFSIILNLLTFSTMFVVKGLNLKKGEEHVGEGEIKILLEEGRRKGVFDRTEEELIHGVFEFADRSVKEIMVPKPNIYAINIEDSRDKVLEYIIGNEFSRYPVYKDYPDNIAGIVYHKDITRQIWLKDAFNLAALLKKPYFVPDTMEISLLLKEMQKSRSHMAIVVDEYGATVGLVTLEDIMEEIFGEIMDETDKEDSIERLKNGSIIIDGSYSIRDINNKLKLNLEESPDYETLGGFILTQLQGLARGGEIIYSGPYRFTVVGIEGRRISKVKLEKTKTGLKKI</sequence>
<dbReference type="GO" id="GO:0050660">
    <property type="term" value="F:flavin adenine dinucleotide binding"/>
    <property type="evidence" value="ECO:0007669"/>
    <property type="project" value="InterPro"/>
</dbReference>
<dbReference type="FunFam" id="3.10.580.10:FF:000002">
    <property type="entry name" value="Magnesium/cobalt efflux protein CorC"/>
    <property type="match status" value="1"/>
</dbReference>
<proteinExistence type="predicted"/>
<keyword evidence="2 8" id="KW-0812">Transmembrane</keyword>
<evidence type="ECO:0000313" key="10">
    <source>
        <dbReference type="EMBL" id="NLW34987.1"/>
    </source>
</evidence>
<dbReference type="STRING" id="909663.GCA_000512235_02603"/>
<feature type="transmembrane region" description="Helical" evidence="9">
    <location>
        <begin position="6"/>
        <end position="29"/>
    </location>
</feature>
<dbReference type="EMBL" id="JAAYEE010000098">
    <property type="protein sequence ID" value="NLW34987.1"/>
    <property type="molecule type" value="Genomic_DNA"/>
</dbReference>
<gene>
    <name evidence="10" type="ORF">GXY80_05815</name>
</gene>
<evidence type="ECO:0000256" key="6">
    <source>
        <dbReference type="ARBA" id="ARBA00023136"/>
    </source>
</evidence>
<dbReference type="Pfam" id="PF01595">
    <property type="entry name" value="CNNM"/>
    <property type="match status" value="1"/>
</dbReference>
<dbReference type="InterPro" id="IPR000644">
    <property type="entry name" value="CBS_dom"/>
</dbReference>
<dbReference type="InterPro" id="IPR036318">
    <property type="entry name" value="FAD-bd_PCMH-like_sf"/>
</dbReference>
<evidence type="ECO:0000256" key="9">
    <source>
        <dbReference type="SAM" id="Phobius"/>
    </source>
</evidence>
<keyword evidence="3" id="KW-0677">Repeat</keyword>
<evidence type="ECO:0000256" key="3">
    <source>
        <dbReference type="ARBA" id="ARBA00022737"/>
    </source>
</evidence>
<name>A0A351U632_9BACT</name>
<reference evidence="10" key="2">
    <citation type="submission" date="2020-01" db="EMBL/GenBank/DDBJ databases">
        <authorList>
            <person name="Campanaro S."/>
        </authorList>
    </citation>
    <scope>NUCLEOTIDE SEQUENCE</scope>
    <source>
        <strain evidence="10">AS06rmzACSIP_7</strain>
    </source>
</reference>
<feature type="transmembrane region" description="Helical" evidence="9">
    <location>
        <begin position="147"/>
        <end position="167"/>
    </location>
</feature>
<dbReference type="InterPro" id="IPR005170">
    <property type="entry name" value="Transptr-assoc_dom"/>
</dbReference>
<keyword evidence="5 7" id="KW-0129">CBS domain</keyword>
<evidence type="ECO:0000256" key="8">
    <source>
        <dbReference type="PROSITE-ProRule" id="PRU01193"/>
    </source>
</evidence>
<evidence type="ECO:0000256" key="4">
    <source>
        <dbReference type="ARBA" id="ARBA00022989"/>
    </source>
</evidence>
<dbReference type="SUPFAM" id="SSF56176">
    <property type="entry name" value="FAD-binding/transporter-associated domain-like"/>
    <property type="match status" value="1"/>
</dbReference>
<keyword evidence="6 8" id="KW-0472">Membrane</keyword>
<evidence type="ECO:0000256" key="5">
    <source>
        <dbReference type="ARBA" id="ARBA00023122"/>
    </source>
</evidence>
<evidence type="ECO:0000256" key="7">
    <source>
        <dbReference type="PROSITE-ProRule" id="PRU00703"/>
    </source>
</evidence>
<dbReference type="Gene3D" id="3.10.580.10">
    <property type="entry name" value="CBS-domain"/>
    <property type="match status" value="1"/>
</dbReference>
<dbReference type="PROSITE" id="PS51846">
    <property type="entry name" value="CNNM"/>
    <property type="match status" value="1"/>
</dbReference>
<evidence type="ECO:0000256" key="1">
    <source>
        <dbReference type="ARBA" id="ARBA00004141"/>
    </source>
</evidence>
<evidence type="ECO:0000256" key="2">
    <source>
        <dbReference type="ARBA" id="ARBA00022692"/>
    </source>
</evidence>
<dbReference type="PANTHER" id="PTHR22777:SF17">
    <property type="entry name" value="UPF0053 PROTEIN SLL0260"/>
    <property type="match status" value="1"/>
</dbReference>
<dbReference type="Pfam" id="PF00571">
    <property type="entry name" value="CBS"/>
    <property type="match status" value="2"/>
</dbReference>
<keyword evidence="4 8" id="KW-1133">Transmembrane helix</keyword>
<protein>
    <submittedName>
        <fullName evidence="10">HlyC/CorC family transporter</fullName>
    </submittedName>
</protein>
<dbReference type="AlphaFoldDB" id="A0A351U632"/>
<dbReference type="SMART" id="SM01091">
    <property type="entry name" value="CorC_HlyC"/>
    <property type="match status" value="1"/>
</dbReference>
<dbReference type="InterPro" id="IPR044751">
    <property type="entry name" value="Ion_transp-like_CBS"/>
</dbReference>
<dbReference type="InterPro" id="IPR016169">
    <property type="entry name" value="FAD-bd_PCMH_sub2"/>
</dbReference>
<feature type="transmembrane region" description="Helical" evidence="9">
    <location>
        <begin position="61"/>
        <end position="85"/>
    </location>
</feature>
<comment type="caution">
    <text evidence="10">The sequence shown here is derived from an EMBL/GenBank/DDBJ whole genome shotgun (WGS) entry which is preliminary data.</text>
</comment>
<accession>A0A351U632</accession>
<evidence type="ECO:0000313" key="11">
    <source>
        <dbReference type="Proteomes" id="UP000777265"/>
    </source>
</evidence>
<reference evidence="10" key="1">
    <citation type="journal article" date="2020" name="Biotechnol. Biofuels">
        <title>New insights from the biogas microbiome by comprehensive genome-resolved metagenomics of nearly 1600 species originating from multiple anaerobic digesters.</title>
        <authorList>
            <person name="Campanaro S."/>
            <person name="Treu L."/>
            <person name="Rodriguez-R L.M."/>
            <person name="Kovalovszki A."/>
            <person name="Ziels R.M."/>
            <person name="Maus I."/>
            <person name="Zhu X."/>
            <person name="Kougias P.G."/>
            <person name="Basile A."/>
            <person name="Luo G."/>
            <person name="Schluter A."/>
            <person name="Konstantinidis K.T."/>
            <person name="Angelidaki I."/>
        </authorList>
    </citation>
    <scope>NUCLEOTIDE SEQUENCE</scope>
    <source>
        <strain evidence="10">AS06rmzACSIP_7</strain>
    </source>
</reference>
<dbReference type="Pfam" id="PF03471">
    <property type="entry name" value="CorC_HlyC"/>
    <property type="match status" value="1"/>
</dbReference>